<protein>
    <submittedName>
        <fullName evidence="6">MFS transporter</fullName>
    </submittedName>
</protein>
<dbReference type="InterPro" id="IPR036259">
    <property type="entry name" value="MFS_trans_sf"/>
</dbReference>
<dbReference type="CDD" id="cd17324">
    <property type="entry name" value="MFS_NepI_like"/>
    <property type="match status" value="1"/>
</dbReference>
<dbReference type="AlphaFoldDB" id="A0A850P9Z2"/>
<feature type="domain" description="Major facilitator superfamily (MFS) profile" evidence="5">
    <location>
        <begin position="1"/>
        <end position="384"/>
    </location>
</feature>
<keyword evidence="7" id="KW-1185">Reference proteome</keyword>
<dbReference type="EMBL" id="JABXXR010000062">
    <property type="protein sequence ID" value="NVN40748.1"/>
    <property type="molecule type" value="Genomic_DNA"/>
</dbReference>
<feature type="transmembrane region" description="Helical" evidence="4">
    <location>
        <begin position="35"/>
        <end position="55"/>
    </location>
</feature>
<evidence type="ECO:0000256" key="4">
    <source>
        <dbReference type="SAM" id="Phobius"/>
    </source>
</evidence>
<comment type="caution">
    <text evidence="6">The sequence shown here is derived from an EMBL/GenBank/DDBJ whole genome shotgun (WGS) entry which is preliminary data.</text>
</comment>
<dbReference type="SUPFAM" id="SSF103473">
    <property type="entry name" value="MFS general substrate transporter"/>
    <property type="match status" value="1"/>
</dbReference>
<feature type="transmembrane region" description="Helical" evidence="4">
    <location>
        <begin position="124"/>
        <end position="144"/>
    </location>
</feature>
<dbReference type="GO" id="GO:0022857">
    <property type="term" value="F:transmembrane transporter activity"/>
    <property type="evidence" value="ECO:0007669"/>
    <property type="project" value="InterPro"/>
</dbReference>
<dbReference type="PROSITE" id="PS50850">
    <property type="entry name" value="MFS"/>
    <property type="match status" value="1"/>
</dbReference>
<accession>A0A850P9Z2</accession>
<proteinExistence type="predicted"/>
<feature type="transmembrane region" description="Helical" evidence="4">
    <location>
        <begin position="287"/>
        <end position="307"/>
    </location>
</feature>
<feature type="transmembrane region" description="Helical" evidence="4">
    <location>
        <begin position="67"/>
        <end position="85"/>
    </location>
</feature>
<dbReference type="InterPro" id="IPR011701">
    <property type="entry name" value="MFS"/>
</dbReference>
<evidence type="ECO:0000256" key="3">
    <source>
        <dbReference type="ARBA" id="ARBA00023136"/>
    </source>
</evidence>
<feature type="transmembrane region" description="Helical" evidence="4">
    <location>
        <begin position="150"/>
        <end position="170"/>
    </location>
</feature>
<feature type="transmembrane region" description="Helical" evidence="4">
    <location>
        <begin position="328"/>
        <end position="348"/>
    </location>
</feature>
<name>A0A850P9Z2_9PROT</name>
<dbReference type="PANTHER" id="PTHR42910:SF1">
    <property type="entry name" value="MAJOR FACILITATOR SUPERFAMILY (MFS) PROFILE DOMAIN-CONTAINING PROTEIN"/>
    <property type="match status" value="1"/>
</dbReference>
<dbReference type="RefSeq" id="WP_176613689.1">
    <property type="nucleotide sequence ID" value="NZ_JABXXR010000062.1"/>
</dbReference>
<keyword evidence="1 4" id="KW-0812">Transmembrane</keyword>
<feature type="transmembrane region" description="Helical" evidence="4">
    <location>
        <begin position="238"/>
        <end position="256"/>
    </location>
</feature>
<feature type="transmembrane region" description="Helical" evidence="4">
    <location>
        <begin position="354"/>
        <end position="374"/>
    </location>
</feature>
<feature type="transmembrane region" description="Helical" evidence="4">
    <location>
        <begin position="263"/>
        <end position="281"/>
    </location>
</feature>
<reference evidence="6 7" key="1">
    <citation type="submission" date="2020-06" db="EMBL/GenBank/DDBJ databases">
        <title>Description of novel acetic acid bacteria.</title>
        <authorList>
            <person name="Sombolestani A."/>
        </authorList>
    </citation>
    <scope>NUCLEOTIDE SEQUENCE [LARGE SCALE GENOMIC DNA]</scope>
    <source>
        <strain evidence="6 7">LMG 27010</strain>
    </source>
</reference>
<dbReference type="Pfam" id="PF07690">
    <property type="entry name" value="MFS_1"/>
    <property type="match status" value="1"/>
</dbReference>
<dbReference type="PANTHER" id="PTHR42910">
    <property type="entry name" value="TRANSPORTER SCO4007-RELATED"/>
    <property type="match status" value="1"/>
</dbReference>
<sequence>MIGFFALFCGATVANIFYAQSLVAQIAHDLHVPVALAGSVSTITQIGYGTSMCLLMPLGDLVDNRRLALAASLIQCLALLGILFSTNATGFFIAAFLLGIGAVSSQIVLTLSTHLTPPEQRGRVIGSVMGGLVTGIMLSRPLASLLCAHFGWRAIFALSAAVMAATLTVLSRVLPSYRPVSTLGWGAAVASTIGLVPRVRPLRERMFYQGGLFCIFNMFWTGAPLLLQGRFGVSQSGIALFALAGAGGAMAAPLAGRIADRGWIVPTTGIALLLVFLMTLLSGWSGVAGHLLTLTAAAIALDAAVQVNQIMGQRTIFGLDPTIRARLGAAYMTFLFLCGATGSVLGSWTYVHGGWAATMGTDTAIAAVLLLGFVRNVRRDRRATAEGLSPRPAPPR</sequence>
<keyword evidence="2 4" id="KW-1133">Transmembrane helix</keyword>
<evidence type="ECO:0000256" key="1">
    <source>
        <dbReference type="ARBA" id="ARBA00022692"/>
    </source>
</evidence>
<evidence type="ECO:0000313" key="7">
    <source>
        <dbReference type="Proteomes" id="UP000585665"/>
    </source>
</evidence>
<organism evidence="6 7">
    <name type="scientific">Ameyamaea chiangmaiensis</name>
    <dbReference type="NCBI Taxonomy" id="442969"/>
    <lineage>
        <taxon>Bacteria</taxon>
        <taxon>Pseudomonadati</taxon>
        <taxon>Pseudomonadota</taxon>
        <taxon>Alphaproteobacteria</taxon>
        <taxon>Acetobacterales</taxon>
        <taxon>Acetobacteraceae</taxon>
        <taxon>Ameyamaea</taxon>
    </lineage>
</organism>
<feature type="transmembrane region" description="Helical" evidence="4">
    <location>
        <begin position="207"/>
        <end position="226"/>
    </location>
</feature>
<evidence type="ECO:0000256" key="2">
    <source>
        <dbReference type="ARBA" id="ARBA00022989"/>
    </source>
</evidence>
<dbReference type="Proteomes" id="UP000585665">
    <property type="component" value="Unassembled WGS sequence"/>
</dbReference>
<dbReference type="InterPro" id="IPR020846">
    <property type="entry name" value="MFS_dom"/>
</dbReference>
<evidence type="ECO:0000313" key="6">
    <source>
        <dbReference type="EMBL" id="NVN40748.1"/>
    </source>
</evidence>
<gene>
    <name evidence="6" type="ORF">HUK82_09250</name>
</gene>
<feature type="transmembrane region" description="Helical" evidence="4">
    <location>
        <begin position="91"/>
        <end position="112"/>
    </location>
</feature>
<dbReference type="Gene3D" id="1.20.1250.20">
    <property type="entry name" value="MFS general substrate transporter like domains"/>
    <property type="match status" value="1"/>
</dbReference>
<keyword evidence="3 4" id="KW-0472">Membrane</keyword>
<evidence type="ECO:0000259" key="5">
    <source>
        <dbReference type="PROSITE" id="PS50850"/>
    </source>
</evidence>